<protein>
    <recommendedName>
        <fullName evidence="6">Cilia- and flagella-associated protein 91</fullName>
    </recommendedName>
</protein>
<dbReference type="OrthoDB" id="567787at2759"/>
<keyword evidence="4" id="KW-0966">Cell projection</keyword>
<dbReference type="Pfam" id="PF14738">
    <property type="entry name" value="CFAP91"/>
    <property type="match status" value="1"/>
</dbReference>
<feature type="compositionally biased region" description="Basic and acidic residues" evidence="8">
    <location>
        <begin position="395"/>
        <end position="415"/>
    </location>
</feature>
<dbReference type="EMBL" id="QEAP01000314">
    <property type="protein sequence ID" value="TPX69520.1"/>
    <property type="molecule type" value="Genomic_DNA"/>
</dbReference>
<feature type="region of interest" description="Disordered" evidence="8">
    <location>
        <begin position="488"/>
        <end position="530"/>
    </location>
</feature>
<gene>
    <name evidence="10" type="ORF">CcCBS67573_g06830</name>
</gene>
<evidence type="ECO:0000256" key="2">
    <source>
        <dbReference type="ARBA" id="ARBA00022490"/>
    </source>
</evidence>
<dbReference type="GO" id="GO:0005930">
    <property type="term" value="C:axoneme"/>
    <property type="evidence" value="ECO:0007669"/>
    <property type="project" value="UniProtKB-SubCell"/>
</dbReference>
<evidence type="ECO:0000256" key="5">
    <source>
        <dbReference type="ARBA" id="ARBA00029468"/>
    </source>
</evidence>
<dbReference type="STRING" id="246404.A0A507F1M3"/>
<evidence type="ECO:0000256" key="6">
    <source>
        <dbReference type="ARBA" id="ARBA00029555"/>
    </source>
</evidence>
<comment type="caution">
    <text evidence="10">The sequence shown here is derived from an EMBL/GenBank/DDBJ whole genome shotgun (WGS) entry which is preliminary data.</text>
</comment>
<evidence type="ECO:0000256" key="1">
    <source>
        <dbReference type="ARBA" id="ARBA00004430"/>
    </source>
</evidence>
<organism evidence="10 11">
    <name type="scientific">Chytriomyces confervae</name>
    <dbReference type="NCBI Taxonomy" id="246404"/>
    <lineage>
        <taxon>Eukaryota</taxon>
        <taxon>Fungi</taxon>
        <taxon>Fungi incertae sedis</taxon>
        <taxon>Chytridiomycota</taxon>
        <taxon>Chytridiomycota incertae sedis</taxon>
        <taxon>Chytridiomycetes</taxon>
        <taxon>Chytridiales</taxon>
        <taxon>Chytriomycetaceae</taxon>
        <taxon>Chytriomyces</taxon>
    </lineage>
</organism>
<keyword evidence="11" id="KW-1185">Reference proteome</keyword>
<dbReference type="Proteomes" id="UP000320333">
    <property type="component" value="Unassembled WGS sequence"/>
</dbReference>
<comment type="similarity">
    <text evidence="5">Belongs to the CFAP91 family.</text>
</comment>
<reference evidence="10 11" key="1">
    <citation type="journal article" date="2019" name="Sci. Rep.">
        <title>Comparative genomics of chytrid fungi reveal insights into the obligate biotrophic and pathogenic lifestyle of Synchytrium endobioticum.</title>
        <authorList>
            <person name="van de Vossenberg B.T.L.H."/>
            <person name="Warris S."/>
            <person name="Nguyen H.D.T."/>
            <person name="van Gent-Pelzer M.P.E."/>
            <person name="Joly D.L."/>
            <person name="van de Geest H.C."/>
            <person name="Bonants P.J.M."/>
            <person name="Smith D.S."/>
            <person name="Levesque C.A."/>
            <person name="van der Lee T.A.J."/>
        </authorList>
    </citation>
    <scope>NUCLEOTIDE SEQUENCE [LARGE SCALE GENOMIC DNA]</scope>
    <source>
        <strain evidence="10 11">CBS 675.73</strain>
    </source>
</reference>
<dbReference type="PANTHER" id="PTHR22455:SF10">
    <property type="entry name" value="CILIA- AND FLAGELLA-ASSOCIATED PROTEIN 91"/>
    <property type="match status" value="1"/>
</dbReference>
<dbReference type="InterPro" id="IPR026720">
    <property type="entry name" value="CFAP91"/>
</dbReference>
<evidence type="ECO:0000313" key="11">
    <source>
        <dbReference type="Proteomes" id="UP000320333"/>
    </source>
</evidence>
<name>A0A507F1M3_9FUNG</name>
<feature type="domain" description="CFAP91" evidence="9">
    <location>
        <begin position="132"/>
        <end position="285"/>
    </location>
</feature>
<sequence length="776" mass="89495">MSKAARPYDYLYDGNYTVSSYKDHTKAMAQSQTYDAIINPVYENMFSELRHFAPADYRLRPHRAPQDLGNDRTTHRGDAQVVGSNRYKYFRRPIIPYMPSLGGQVVYARKPAPAVEVIVERPITPPTRTVGMQTVYRESEAQTDPYSPEYTLKPGQTPPELLALATLSYGMGLPVGMVELEMIERARIKRAWEAMLPQVVDRATFEKRLKMMEEMELKEWQERENEIRRLQEARLKILTQVISKREQDNEQMNNERVERIWQKKLQEREAMLEKIESRRVKALRKLTEKRSKVGTTFERRDVINDYANYASKVYAPKARDGLFFDDLHTTLKLDIAELETYSGLASLESSFKPKVYEQNVSLPKKKDLRLNPAARRELQLQEQLKLMDLKLKERKMSVKEQEKPLRFQQRNEKPPQRPPTPRIKEPKPEDEDMDEAAILLQKLIRGRISQNLMYQGKERRLQLINELRTRHTIKRAIDAKGLKQNGGQGVVGIGGKDPQDKSGAEAEGGNFESKRSAGGGKSFGREGANSSDGIGEIEFVEGEEFEVVLDDLDSPNWIDKLFESNVQAEFVGKALDFLSKELVRLREERRISAMVRLAERTRQMREADETTHRQVELARRQEEDEVFRKIMRINQETVDSYLEDIVAGSVDSSAGLHAKSSVKEYAEKVAALMESMEKRELRAAEEDEIEADGSTIVADLVMSFLVPEVEREYIRSQIKLDQHKYLLAAHRTIYDDVTRIEDQLMLNSQTEELQEELEADLDEGPSVEELQGDEEE</sequence>
<feature type="region of interest" description="Disordered" evidence="8">
    <location>
        <begin position="395"/>
        <end position="432"/>
    </location>
</feature>
<evidence type="ECO:0000313" key="10">
    <source>
        <dbReference type="EMBL" id="TPX69520.1"/>
    </source>
</evidence>
<evidence type="ECO:0000256" key="8">
    <source>
        <dbReference type="SAM" id="MobiDB-lite"/>
    </source>
</evidence>
<keyword evidence="7" id="KW-0175">Coiled coil</keyword>
<evidence type="ECO:0000256" key="3">
    <source>
        <dbReference type="ARBA" id="ARBA00023212"/>
    </source>
</evidence>
<dbReference type="AlphaFoldDB" id="A0A507F1M3"/>
<evidence type="ECO:0000256" key="7">
    <source>
        <dbReference type="SAM" id="Coils"/>
    </source>
</evidence>
<keyword evidence="2" id="KW-0963">Cytoplasm</keyword>
<proteinExistence type="inferred from homology"/>
<accession>A0A507F1M3</accession>
<comment type="subcellular location">
    <subcellularLocation>
        <location evidence="1">Cytoplasm</location>
        <location evidence="1">Cytoskeleton</location>
        <location evidence="1">Cilium axoneme</location>
    </subcellularLocation>
</comment>
<feature type="coiled-coil region" evidence="7">
    <location>
        <begin position="235"/>
        <end position="292"/>
    </location>
</feature>
<evidence type="ECO:0000256" key="4">
    <source>
        <dbReference type="ARBA" id="ARBA00023273"/>
    </source>
</evidence>
<keyword evidence="3" id="KW-0206">Cytoskeleton</keyword>
<dbReference type="InterPro" id="IPR032840">
    <property type="entry name" value="CFAP91_dom"/>
</dbReference>
<feature type="region of interest" description="Disordered" evidence="8">
    <location>
        <begin position="753"/>
        <end position="776"/>
    </location>
</feature>
<evidence type="ECO:0000259" key="9">
    <source>
        <dbReference type="Pfam" id="PF14738"/>
    </source>
</evidence>
<dbReference type="PANTHER" id="PTHR22455">
    <property type="entry name" value="CILIA- AND FLAGELLA-ASSOCIATED PROTEIN 91"/>
    <property type="match status" value="1"/>
</dbReference>